<organism evidence="2 3">
    <name type="scientific">Leptospira kanakyensis</name>
    <dbReference type="NCBI Taxonomy" id="2484968"/>
    <lineage>
        <taxon>Bacteria</taxon>
        <taxon>Pseudomonadati</taxon>
        <taxon>Spirochaetota</taxon>
        <taxon>Spirochaetia</taxon>
        <taxon>Leptospirales</taxon>
        <taxon>Leptospiraceae</taxon>
        <taxon>Leptospira</taxon>
    </lineage>
</organism>
<evidence type="ECO:0000256" key="1">
    <source>
        <dbReference type="SAM" id="Phobius"/>
    </source>
</evidence>
<protein>
    <submittedName>
        <fullName evidence="2">Uncharacterized protein</fullName>
    </submittedName>
</protein>
<dbReference type="AlphaFoldDB" id="A0A6N4Q6F7"/>
<keyword evidence="3" id="KW-1185">Reference proteome</keyword>
<dbReference type="EMBL" id="RQFF01000040">
    <property type="protein sequence ID" value="TGK65690.1"/>
    <property type="molecule type" value="Genomic_DNA"/>
</dbReference>
<reference evidence="2" key="1">
    <citation type="journal article" date="2019" name="PLoS Negl. Trop. Dis.">
        <title>Revisiting the worldwide diversity of Leptospira species in the environment.</title>
        <authorList>
            <person name="Vincent A.T."/>
            <person name="Schiettekatte O."/>
            <person name="Bourhy P."/>
            <person name="Veyrier F.J."/>
            <person name="Picardeau M."/>
        </authorList>
    </citation>
    <scope>NUCLEOTIDE SEQUENCE [LARGE SCALE GENOMIC DNA]</scope>
    <source>
        <strain evidence="2">201800293</strain>
    </source>
</reference>
<name>A0A6N4Q6F7_9LEPT</name>
<evidence type="ECO:0000313" key="2">
    <source>
        <dbReference type="EMBL" id="TGK65690.1"/>
    </source>
</evidence>
<evidence type="ECO:0000313" key="3">
    <source>
        <dbReference type="Proteomes" id="UP000297239"/>
    </source>
</evidence>
<sequence length="116" mass="13564">MKIFSISTVYLITILILHNCIILTTTNVKNWSSEKEHALGNKILFNKDTNKFETTPNFQGKIIYLGDILVTKRNNQISTLEIICFSDTENSKEYLKATYYYRVFREKDKLCIEKAN</sequence>
<keyword evidence="1" id="KW-0472">Membrane</keyword>
<accession>A0A6N4Q6F7</accession>
<dbReference type="RefSeq" id="WP_135633731.1">
    <property type="nucleotide sequence ID" value="NZ_RQFE01000022.1"/>
</dbReference>
<keyword evidence="1" id="KW-1133">Transmembrane helix</keyword>
<comment type="caution">
    <text evidence="2">The sequence shown here is derived from an EMBL/GenBank/DDBJ whole genome shotgun (WGS) entry which is preliminary data.</text>
</comment>
<gene>
    <name evidence="2" type="ORF">EHQ18_19165</name>
</gene>
<feature type="transmembrane region" description="Helical" evidence="1">
    <location>
        <begin position="6"/>
        <end position="25"/>
    </location>
</feature>
<dbReference type="Proteomes" id="UP000297239">
    <property type="component" value="Unassembled WGS sequence"/>
</dbReference>
<keyword evidence="1" id="KW-0812">Transmembrane</keyword>
<proteinExistence type="predicted"/>